<dbReference type="PANTHER" id="PTHR42850:SF7">
    <property type="entry name" value="BIS(5'-NUCLEOSYL)-TETRAPHOSPHATASE PRPE [ASYMMETRICAL]"/>
    <property type="match status" value="1"/>
</dbReference>
<feature type="non-terminal residue" evidence="2">
    <location>
        <position position="123"/>
    </location>
</feature>
<gene>
    <name evidence="2" type="ORF">METZ01_LOCUS426277</name>
</gene>
<evidence type="ECO:0000313" key="2">
    <source>
        <dbReference type="EMBL" id="SVD73423.1"/>
    </source>
</evidence>
<evidence type="ECO:0000259" key="1">
    <source>
        <dbReference type="Pfam" id="PF00149"/>
    </source>
</evidence>
<dbReference type="SUPFAM" id="SSF56300">
    <property type="entry name" value="Metallo-dependent phosphatases"/>
    <property type="match status" value="1"/>
</dbReference>
<dbReference type="InterPro" id="IPR004843">
    <property type="entry name" value="Calcineurin-like_PHP"/>
</dbReference>
<reference evidence="2" key="1">
    <citation type="submission" date="2018-05" db="EMBL/GenBank/DDBJ databases">
        <authorList>
            <person name="Lanie J.A."/>
            <person name="Ng W.-L."/>
            <person name="Kazmierczak K.M."/>
            <person name="Andrzejewski T.M."/>
            <person name="Davidsen T.M."/>
            <person name="Wayne K.J."/>
            <person name="Tettelin H."/>
            <person name="Glass J.I."/>
            <person name="Rusch D."/>
            <person name="Podicherti R."/>
            <person name="Tsui H.-C.T."/>
            <person name="Winkler M.E."/>
        </authorList>
    </citation>
    <scope>NUCLEOTIDE SEQUENCE</scope>
</reference>
<accession>A0A382XR12</accession>
<protein>
    <recommendedName>
        <fullName evidence="1">Calcineurin-like phosphoesterase domain-containing protein</fullName>
    </recommendedName>
</protein>
<dbReference type="PANTHER" id="PTHR42850">
    <property type="entry name" value="METALLOPHOSPHOESTERASE"/>
    <property type="match status" value="1"/>
</dbReference>
<proteinExistence type="predicted"/>
<dbReference type="GO" id="GO:0005737">
    <property type="term" value="C:cytoplasm"/>
    <property type="evidence" value="ECO:0007669"/>
    <property type="project" value="TreeGrafter"/>
</dbReference>
<dbReference type="AlphaFoldDB" id="A0A382XR12"/>
<feature type="non-terminal residue" evidence="2">
    <location>
        <position position="1"/>
    </location>
</feature>
<dbReference type="InterPro" id="IPR029052">
    <property type="entry name" value="Metallo-depent_PP-like"/>
</dbReference>
<dbReference type="EMBL" id="UINC01169733">
    <property type="protein sequence ID" value="SVD73423.1"/>
    <property type="molecule type" value="Genomic_DNA"/>
</dbReference>
<sequence length="123" mass="13395">VGDLHGHAGQLHRLLPKLGYLEGPSGEAYIHPEGRKAVFVGDFINRGPEVAEVLCVVHDMTEAGSALAVLGNHEFNLFTNAFAGKDEPPAEYCAYLDWLRGLPLFLEVEGLRVVHAAWHVPSV</sequence>
<dbReference type="InterPro" id="IPR050126">
    <property type="entry name" value="Ap4A_hydrolase"/>
</dbReference>
<feature type="domain" description="Calcineurin-like phosphoesterase" evidence="1">
    <location>
        <begin position="1"/>
        <end position="110"/>
    </location>
</feature>
<dbReference type="Gene3D" id="3.60.21.10">
    <property type="match status" value="1"/>
</dbReference>
<dbReference type="GO" id="GO:0016791">
    <property type="term" value="F:phosphatase activity"/>
    <property type="evidence" value="ECO:0007669"/>
    <property type="project" value="TreeGrafter"/>
</dbReference>
<name>A0A382XR12_9ZZZZ</name>
<organism evidence="2">
    <name type="scientific">marine metagenome</name>
    <dbReference type="NCBI Taxonomy" id="408172"/>
    <lineage>
        <taxon>unclassified sequences</taxon>
        <taxon>metagenomes</taxon>
        <taxon>ecological metagenomes</taxon>
    </lineage>
</organism>
<dbReference type="Pfam" id="PF00149">
    <property type="entry name" value="Metallophos"/>
    <property type="match status" value="1"/>
</dbReference>